<sequence>MLNMDEAITTCRNVFFGALLAAVPLMLQAATTVTVKVTVVAPPPCVINGDRPIEVDFGEVMTTRVDGSSYRVPVDYSLSCSGQSKNAMKLQVLGTGAAFDAAVLRTNKTGLGIQLQQGDSKLTLNSWLNFTYPNTPELWAVPVKQSGAALSGGEFTAGATMKVAYQ</sequence>
<evidence type="ECO:0000256" key="1">
    <source>
        <dbReference type="SAM" id="SignalP"/>
    </source>
</evidence>
<dbReference type="Pfam" id="PF00419">
    <property type="entry name" value="Fimbrial"/>
    <property type="match status" value="1"/>
</dbReference>
<reference evidence="3 4" key="1">
    <citation type="submission" date="2020-11" db="EMBL/GenBank/DDBJ databases">
        <title>Enhanced detection system for hospital associated transmission using whole genome sequencing surveillance.</title>
        <authorList>
            <person name="Harrison L.H."/>
            <person name="Van Tyne D."/>
            <person name="Marsh J.W."/>
            <person name="Griffith M.P."/>
            <person name="Snyder D.J."/>
            <person name="Cooper V.S."/>
            <person name="Mustapha M."/>
        </authorList>
    </citation>
    <scope>NUCLEOTIDE SEQUENCE [LARGE SCALE GENOMIC DNA]</scope>
    <source>
        <strain evidence="3 4">SER00227</strain>
    </source>
</reference>
<dbReference type="InterPro" id="IPR050263">
    <property type="entry name" value="Bact_Fimbrial_Adh_Pro"/>
</dbReference>
<protein>
    <submittedName>
        <fullName evidence="3">Fimbrial protein</fullName>
    </submittedName>
</protein>
<evidence type="ECO:0000313" key="3">
    <source>
        <dbReference type="EMBL" id="MBH1922371.1"/>
    </source>
</evidence>
<dbReference type="InterPro" id="IPR008966">
    <property type="entry name" value="Adhesion_dom_sf"/>
</dbReference>
<keyword evidence="1" id="KW-0732">Signal</keyword>
<dbReference type="InterPro" id="IPR036937">
    <property type="entry name" value="Adhesion_dom_fimbrial_sf"/>
</dbReference>
<organism evidence="3 4">
    <name type="scientific">Serratia surfactantfaciens</name>
    <dbReference type="NCBI Taxonomy" id="2741499"/>
    <lineage>
        <taxon>Bacteria</taxon>
        <taxon>Pseudomonadati</taxon>
        <taxon>Pseudomonadota</taxon>
        <taxon>Gammaproteobacteria</taxon>
        <taxon>Enterobacterales</taxon>
        <taxon>Yersiniaceae</taxon>
        <taxon>Serratia</taxon>
    </lineage>
</organism>
<comment type="caution">
    <text evidence="3">The sequence shown here is derived from an EMBL/GenBank/DDBJ whole genome shotgun (WGS) entry which is preliminary data.</text>
</comment>
<keyword evidence="4" id="KW-1185">Reference proteome</keyword>
<dbReference type="Gene3D" id="2.60.40.1090">
    <property type="entry name" value="Fimbrial-type adhesion domain"/>
    <property type="match status" value="1"/>
</dbReference>
<gene>
    <name evidence="3" type="ORF">I5U16_19700</name>
</gene>
<proteinExistence type="predicted"/>
<feature type="chain" id="PRO_5047525231" evidence="1">
    <location>
        <begin position="30"/>
        <end position="166"/>
    </location>
</feature>
<dbReference type="EMBL" id="JADUMB010000008">
    <property type="protein sequence ID" value="MBH1922371.1"/>
    <property type="molecule type" value="Genomic_DNA"/>
</dbReference>
<name>A0ABS0M457_9GAMM</name>
<dbReference type="InterPro" id="IPR000259">
    <property type="entry name" value="Adhesion_dom_fimbrial"/>
</dbReference>
<dbReference type="PANTHER" id="PTHR33420:SF34">
    <property type="entry name" value="MINOR FIMBRIAL SUBUNIT"/>
    <property type="match status" value="1"/>
</dbReference>
<dbReference type="Proteomes" id="UP000635335">
    <property type="component" value="Unassembled WGS sequence"/>
</dbReference>
<evidence type="ECO:0000259" key="2">
    <source>
        <dbReference type="Pfam" id="PF00419"/>
    </source>
</evidence>
<feature type="signal peptide" evidence="1">
    <location>
        <begin position="1"/>
        <end position="29"/>
    </location>
</feature>
<dbReference type="SUPFAM" id="SSF49401">
    <property type="entry name" value="Bacterial adhesins"/>
    <property type="match status" value="1"/>
</dbReference>
<evidence type="ECO:0000313" key="4">
    <source>
        <dbReference type="Proteomes" id="UP000635335"/>
    </source>
</evidence>
<feature type="domain" description="Fimbrial-type adhesion" evidence="2">
    <location>
        <begin position="35"/>
        <end position="166"/>
    </location>
</feature>
<accession>A0ABS0M457</accession>
<dbReference type="PANTHER" id="PTHR33420">
    <property type="entry name" value="FIMBRIAL SUBUNIT ELFA-RELATED"/>
    <property type="match status" value="1"/>
</dbReference>